<evidence type="ECO:0000313" key="1">
    <source>
        <dbReference type="EMBL" id="KMO44420.1"/>
    </source>
</evidence>
<comment type="caution">
    <text evidence="1">The sequence shown here is derived from an EMBL/GenBank/DDBJ whole genome shotgun (WGS) entry which is preliminary data.</text>
</comment>
<dbReference type="AlphaFoldDB" id="A0A0J6TAV1"/>
<reference evidence="1 2" key="1">
    <citation type="submission" date="2015-03" db="EMBL/GenBank/DDBJ databases">
        <title>Genome sequencing of Methylobacterium tarhaniae DSM 25844.</title>
        <authorList>
            <person name="Chaudhry V."/>
            <person name="Patil P.B."/>
        </authorList>
    </citation>
    <scope>NUCLEOTIDE SEQUENCE [LARGE SCALE GENOMIC DNA]</scope>
    <source>
        <strain evidence="1 2">DSM 25844</strain>
    </source>
</reference>
<name>A0A0J6TAV1_9HYPH</name>
<protein>
    <submittedName>
        <fullName evidence="1">Uncharacterized protein</fullName>
    </submittedName>
</protein>
<keyword evidence="2" id="KW-1185">Reference proteome</keyword>
<organism evidence="1 2">
    <name type="scientific">Methylobacterium tarhaniae</name>
    <dbReference type="NCBI Taxonomy" id="1187852"/>
    <lineage>
        <taxon>Bacteria</taxon>
        <taxon>Pseudomonadati</taxon>
        <taxon>Pseudomonadota</taxon>
        <taxon>Alphaproteobacteria</taxon>
        <taxon>Hyphomicrobiales</taxon>
        <taxon>Methylobacteriaceae</taxon>
        <taxon>Methylobacterium</taxon>
    </lineage>
</organism>
<gene>
    <name evidence="1" type="ORF">VQ03_03345</name>
</gene>
<proteinExistence type="predicted"/>
<dbReference type="PATRIC" id="fig|1187852.3.peg.2758"/>
<evidence type="ECO:0000313" key="2">
    <source>
        <dbReference type="Proteomes" id="UP000036449"/>
    </source>
</evidence>
<accession>A0A0J6TAV1</accession>
<dbReference type="EMBL" id="LABZ01000020">
    <property type="protein sequence ID" value="KMO44420.1"/>
    <property type="molecule type" value="Genomic_DNA"/>
</dbReference>
<dbReference type="Proteomes" id="UP000036449">
    <property type="component" value="Unassembled WGS sequence"/>
</dbReference>
<sequence>MAKWDDGGAIKVEVEARLAICCAIAQALSDASVQVVEAAALFAAGEQTGRGLAAAGAAGRPPIG</sequence>